<keyword evidence="5" id="KW-1185">Reference proteome</keyword>
<evidence type="ECO:0000256" key="2">
    <source>
        <dbReference type="SAM" id="MobiDB-lite"/>
    </source>
</evidence>
<dbReference type="OrthoDB" id="70161at2759"/>
<feature type="domain" description="Autophagy-related protein 13 N-terminal" evidence="3">
    <location>
        <begin position="18"/>
        <end position="155"/>
    </location>
</feature>
<gene>
    <name evidence="4" type="ORF">IFM89_018380</name>
</gene>
<evidence type="ECO:0000313" key="5">
    <source>
        <dbReference type="Proteomes" id="UP000631114"/>
    </source>
</evidence>
<dbReference type="GO" id="GO:0034497">
    <property type="term" value="P:protein localization to phagophore assembly site"/>
    <property type="evidence" value="ECO:0007669"/>
    <property type="project" value="TreeGrafter"/>
</dbReference>
<dbReference type="GO" id="GO:0000423">
    <property type="term" value="P:mitophagy"/>
    <property type="evidence" value="ECO:0007669"/>
    <property type="project" value="TreeGrafter"/>
</dbReference>
<dbReference type="GO" id="GO:0034727">
    <property type="term" value="P:piecemeal microautophagy of the nucleus"/>
    <property type="evidence" value="ECO:0007669"/>
    <property type="project" value="TreeGrafter"/>
</dbReference>
<reference evidence="4 5" key="1">
    <citation type="submission" date="2020-10" db="EMBL/GenBank/DDBJ databases">
        <title>The Coptis chinensis genome and diversification of protoberbering-type alkaloids.</title>
        <authorList>
            <person name="Wang B."/>
            <person name="Shu S."/>
            <person name="Song C."/>
            <person name="Liu Y."/>
        </authorList>
    </citation>
    <scope>NUCLEOTIDE SEQUENCE [LARGE SCALE GENOMIC DNA]</scope>
    <source>
        <strain evidence="4">HL-2020</strain>
        <tissue evidence="4">Leaf</tissue>
    </source>
</reference>
<feature type="compositionally biased region" description="Low complexity" evidence="2">
    <location>
        <begin position="288"/>
        <end position="298"/>
    </location>
</feature>
<evidence type="ECO:0000256" key="1">
    <source>
        <dbReference type="ARBA" id="ARBA00023006"/>
    </source>
</evidence>
<evidence type="ECO:0000259" key="3">
    <source>
        <dbReference type="Pfam" id="PF10033"/>
    </source>
</evidence>
<sequence length="627" mass="69185">MASSYHGSSEPPKTEQIITEFFAKSLHIILESRSPPCVSSRNYSGEQILLSSPSPTSSSSSSSSVRPRDKWFNLALKECPAALENLDLWRQSNLEPMVVDVVLVKRPVDIDPVGFEPSGQERLFPSSWNSRREGFMNETKSERIIERWIVQYESGRVVRILDMGIRGVVIHNFSLAHRVSSFVEPFTHREEKEMHHFGFTPVETSCGRIFLSVLYCPTLSDVNSEPSTPMSPRFIPDYVGSPTTNPLKRFPSLPRIGLESQESPSSFPFARSYSWSYDVFRNSVPSISPSPSPTYSDSHAIPSKLSSHQPQLGRVPHNPPENLYSYDAALANKNISFDEFWPTPMFSPSPSPSPPTYITANHLSNALLRTESAPVSIPIANLGKSSALPGKYVPPPSPSPRGTKPNSTSQTDKAIALMKPGDIQKISSFTKDEVANLSGPKLSSHGSPRISFSRSSGRYSFQDEFDDSEFCPFAVDDIDIIDPRIRAESFEGKRNQSEPLHPSRLYPVKKSQDAAVGSLVRMLKAAPPLGQDFSSPKVLQVSNPDIMSRSIQESKEKSDSEVEVVQRTASDCGITSSGILTLKTTSEALDELQGYRAMKEMLLKQGGESHTFANVPNAEKPVDKGGT</sequence>
<dbReference type="InterPro" id="IPR036570">
    <property type="entry name" value="HORMA_dom_sf"/>
</dbReference>
<dbReference type="GO" id="GO:0005829">
    <property type="term" value="C:cytosol"/>
    <property type="evidence" value="ECO:0007669"/>
    <property type="project" value="TreeGrafter"/>
</dbReference>
<dbReference type="GO" id="GO:0000407">
    <property type="term" value="C:phagophore assembly site"/>
    <property type="evidence" value="ECO:0007669"/>
    <property type="project" value="TreeGrafter"/>
</dbReference>
<dbReference type="Proteomes" id="UP000631114">
    <property type="component" value="Unassembled WGS sequence"/>
</dbReference>
<name>A0A835LN90_9MAGN</name>
<dbReference type="PANTHER" id="PTHR13430:SF15">
    <property type="entry name" value="AUTOPHAGY-RELATED PROTEIN 13B"/>
    <property type="match status" value="1"/>
</dbReference>
<comment type="caution">
    <text evidence="4">The sequence shown here is derived from an EMBL/GenBank/DDBJ whole genome shotgun (WGS) entry which is preliminary data.</text>
</comment>
<proteinExistence type="predicted"/>
<dbReference type="InterPro" id="IPR040182">
    <property type="entry name" value="ATG13"/>
</dbReference>
<dbReference type="EMBL" id="JADFTS010000006">
    <property type="protein sequence ID" value="KAF9601270.1"/>
    <property type="molecule type" value="Genomic_DNA"/>
</dbReference>
<dbReference type="Gene3D" id="3.30.900.10">
    <property type="entry name" value="HORMA domain"/>
    <property type="match status" value="2"/>
</dbReference>
<evidence type="ECO:0000313" key="4">
    <source>
        <dbReference type="EMBL" id="KAF9601270.1"/>
    </source>
</evidence>
<feature type="region of interest" description="Disordered" evidence="2">
    <location>
        <begin position="288"/>
        <end position="320"/>
    </location>
</feature>
<accession>A0A835LN90</accession>
<keyword evidence="1" id="KW-0072">Autophagy</keyword>
<dbReference type="AlphaFoldDB" id="A0A835LN90"/>
<protein>
    <recommendedName>
        <fullName evidence="3">Autophagy-related protein 13 N-terminal domain-containing protein</fullName>
    </recommendedName>
</protein>
<feature type="region of interest" description="Disordered" evidence="2">
    <location>
        <begin position="386"/>
        <end position="410"/>
    </location>
</feature>
<dbReference type="InterPro" id="IPR018731">
    <property type="entry name" value="Atg13_N"/>
</dbReference>
<dbReference type="GO" id="GO:1990316">
    <property type="term" value="C:Atg1/ULK1 kinase complex"/>
    <property type="evidence" value="ECO:0007669"/>
    <property type="project" value="InterPro"/>
</dbReference>
<dbReference type="PANTHER" id="PTHR13430">
    <property type="match status" value="1"/>
</dbReference>
<dbReference type="Pfam" id="PF10033">
    <property type="entry name" value="ATG13"/>
    <property type="match status" value="1"/>
</dbReference>
<organism evidence="4 5">
    <name type="scientific">Coptis chinensis</name>
    <dbReference type="NCBI Taxonomy" id="261450"/>
    <lineage>
        <taxon>Eukaryota</taxon>
        <taxon>Viridiplantae</taxon>
        <taxon>Streptophyta</taxon>
        <taxon>Embryophyta</taxon>
        <taxon>Tracheophyta</taxon>
        <taxon>Spermatophyta</taxon>
        <taxon>Magnoliopsida</taxon>
        <taxon>Ranunculales</taxon>
        <taxon>Ranunculaceae</taxon>
        <taxon>Coptidoideae</taxon>
        <taxon>Coptis</taxon>
    </lineage>
</organism>